<proteinExistence type="predicted"/>
<dbReference type="AlphaFoldDB" id="A0A942UWI8"/>
<comment type="caution">
    <text evidence="1">The sequence shown here is derived from an EMBL/GenBank/DDBJ whole genome shotgun (WGS) entry which is preliminary data.</text>
</comment>
<reference evidence="1" key="1">
    <citation type="submission" date="2019-12" db="EMBL/GenBank/DDBJ databases">
        <title>Clostridiaceae gen. nov. sp. nov., isolated from sediment in Xinjiang, China.</title>
        <authorList>
            <person name="Zhang R."/>
        </authorList>
    </citation>
    <scope>NUCLEOTIDE SEQUENCE</scope>
    <source>
        <strain evidence="1">D2Q-11</strain>
    </source>
</reference>
<sequence>MKTLEDLKKMKNTPCPPFSDAYTFLIMKLEDNIIGKLNGEKRNEALLSEYDEASKTQILIDLEYQLEKNKF</sequence>
<dbReference type="EMBL" id="WSFT01000049">
    <property type="protein sequence ID" value="MBS4539385.1"/>
    <property type="molecule type" value="Genomic_DNA"/>
</dbReference>
<name>A0A942UWI8_9FIRM</name>
<evidence type="ECO:0000313" key="1">
    <source>
        <dbReference type="EMBL" id="MBS4539385.1"/>
    </source>
</evidence>
<keyword evidence="2" id="KW-1185">Reference proteome</keyword>
<organism evidence="1 2">
    <name type="scientific">Anaeromonas frigoriresistens</name>
    <dbReference type="NCBI Taxonomy" id="2683708"/>
    <lineage>
        <taxon>Bacteria</taxon>
        <taxon>Bacillati</taxon>
        <taxon>Bacillota</taxon>
        <taxon>Tissierellia</taxon>
        <taxon>Tissierellales</taxon>
        <taxon>Thermohalobacteraceae</taxon>
        <taxon>Anaeromonas</taxon>
    </lineage>
</organism>
<gene>
    <name evidence="1" type="ORF">GOQ27_12990</name>
</gene>
<evidence type="ECO:0000313" key="2">
    <source>
        <dbReference type="Proteomes" id="UP000724672"/>
    </source>
</evidence>
<dbReference type="RefSeq" id="WP_203367310.1">
    <property type="nucleotide sequence ID" value="NZ_WSFT01000049.1"/>
</dbReference>
<protein>
    <submittedName>
        <fullName evidence="1">Uncharacterized protein</fullName>
    </submittedName>
</protein>
<dbReference type="Proteomes" id="UP000724672">
    <property type="component" value="Unassembled WGS sequence"/>
</dbReference>
<accession>A0A942UWI8</accession>